<keyword evidence="4" id="KW-1185">Reference proteome</keyword>
<protein>
    <submittedName>
        <fullName evidence="3">IS5-like element ISSco3 family transposase</fullName>
    </submittedName>
</protein>
<accession>A0ABP8PT10</accession>
<comment type="caution">
    <text evidence="3">The sequence shown here is derived from an EMBL/GenBank/DDBJ whole genome shotgun (WGS) entry which is preliminary data.</text>
</comment>
<evidence type="ECO:0000259" key="1">
    <source>
        <dbReference type="Pfam" id="PF01609"/>
    </source>
</evidence>
<dbReference type="InterPro" id="IPR025161">
    <property type="entry name" value="IS402-like_dom"/>
</dbReference>
<evidence type="ECO:0000259" key="2">
    <source>
        <dbReference type="Pfam" id="PF13340"/>
    </source>
</evidence>
<dbReference type="PANTHER" id="PTHR30007:SF0">
    <property type="entry name" value="TRANSPOSASE"/>
    <property type="match status" value="1"/>
</dbReference>
<dbReference type="PANTHER" id="PTHR30007">
    <property type="entry name" value="PHP DOMAIN PROTEIN"/>
    <property type="match status" value="1"/>
</dbReference>
<proteinExistence type="predicted"/>
<dbReference type="RefSeq" id="WP_345462164.1">
    <property type="nucleotide sequence ID" value="NZ_BAABHF010000016.1"/>
</dbReference>
<organism evidence="3 4">
    <name type="scientific">Actinoallomurus oryzae</name>
    <dbReference type="NCBI Taxonomy" id="502180"/>
    <lineage>
        <taxon>Bacteria</taxon>
        <taxon>Bacillati</taxon>
        <taxon>Actinomycetota</taxon>
        <taxon>Actinomycetes</taxon>
        <taxon>Streptosporangiales</taxon>
        <taxon>Thermomonosporaceae</taxon>
        <taxon>Actinoallomurus</taxon>
    </lineage>
</organism>
<gene>
    <name evidence="3" type="ORF">GCM10023191_025880</name>
</gene>
<dbReference type="InterPro" id="IPR002559">
    <property type="entry name" value="Transposase_11"/>
</dbReference>
<dbReference type="Proteomes" id="UP001500503">
    <property type="component" value="Unassembled WGS sequence"/>
</dbReference>
<sequence>MSERKRYPSDLSDERWALIEPVITAWKAAHPSVSGHQGGYAMREIVNAILYQSRAGCQWDYLPHDLPPRSAMYYYFAKWRDDGTDQTIHDLLRWQTREKRRRLADPSLVVLDTQSVHAAAGVPASTTGRDAGKRVPGRKRGLAVDVLGLVVAVVALAASAHENTAGIALLDRVAAQTGTVQKALVDQGFKNAVLAHGARLGIDVEIVERNPADKGFVPQSKRWVVEQTYGILALHRRLVRDYEHRPASSESRVYWAMSDVMARRLTSTSTPTWRGA</sequence>
<feature type="domain" description="Insertion element IS402-like" evidence="2">
    <location>
        <begin position="11"/>
        <end position="89"/>
    </location>
</feature>
<feature type="domain" description="Transposase IS4-like" evidence="1">
    <location>
        <begin position="105"/>
        <end position="232"/>
    </location>
</feature>
<reference evidence="4" key="1">
    <citation type="journal article" date="2019" name="Int. J. Syst. Evol. Microbiol.">
        <title>The Global Catalogue of Microorganisms (GCM) 10K type strain sequencing project: providing services to taxonomists for standard genome sequencing and annotation.</title>
        <authorList>
            <consortium name="The Broad Institute Genomics Platform"/>
            <consortium name="The Broad Institute Genome Sequencing Center for Infectious Disease"/>
            <person name="Wu L."/>
            <person name="Ma J."/>
        </authorList>
    </citation>
    <scope>NUCLEOTIDE SEQUENCE [LARGE SCALE GENOMIC DNA]</scope>
    <source>
        <strain evidence="4">JCM 17933</strain>
    </source>
</reference>
<dbReference type="Pfam" id="PF13340">
    <property type="entry name" value="DUF4096"/>
    <property type="match status" value="1"/>
</dbReference>
<evidence type="ECO:0000313" key="3">
    <source>
        <dbReference type="EMBL" id="GAA4491616.1"/>
    </source>
</evidence>
<dbReference type="Pfam" id="PF01609">
    <property type="entry name" value="DDE_Tnp_1"/>
    <property type="match status" value="1"/>
</dbReference>
<dbReference type="NCBIfam" id="NF033580">
    <property type="entry name" value="transpos_IS5_3"/>
    <property type="match status" value="1"/>
</dbReference>
<dbReference type="EMBL" id="BAABHF010000016">
    <property type="protein sequence ID" value="GAA4491616.1"/>
    <property type="molecule type" value="Genomic_DNA"/>
</dbReference>
<evidence type="ECO:0000313" key="4">
    <source>
        <dbReference type="Proteomes" id="UP001500503"/>
    </source>
</evidence>
<name>A0ABP8PT10_9ACTN</name>